<accession>A0A654U0C3</accession>
<evidence type="ECO:0000313" key="1">
    <source>
        <dbReference type="EMBL" id="CFR79777.1"/>
    </source>
</evidence>
<sequence length="190" mass="19281">MPPRSCVPEKVTLLQSFPGLGAGSGWDVSTAMTTNRLPLPSAETAAMLPCNPVGSWGPAATCAQFAGSKLSPSGSLRAEKNPGSMALGVTSVTVYSGPKPDFTSATLAMSPVEAVVELAPDEQPTSQHTDPTASTALRIVVNLPNAAPELRNVDTVLTSRSAANCGASGGRTDPGSVISRRPRSLAGLPG</sequence>
<organism evidence="1 2">
    <name type="scientific">Mycobacterium tuberculosis</name>
    <dbReference type="NCBI Taxonomy" id="1773"/>
    <lineage>
        <taxon>Bacteria</taxon>
        <taxon>Bacillati</taxon>
        <taxon>Actinomycetota</taxon>
        <taxon>Actinomycetes</taxon>
        <taxon>Mycobacteriales</taxon>
        <taxon>Mycobacteriaceae</taxon>
        <taxon>Mycobacterium</taxon>
        <taxon>Mycobacterium tuberculosis complex</taxon>
    </lineage>
</organism>
<dbReference type="Proteomes" id="UP000046680">
    <property type="component" value="Unassembled WGS sequence"/>
</dbReference>
<proteinExistence type="predicted"/>
<name>A0A654U0C3_MYCTX</name>
<evidence type="ECO:0000313" key="2">
    <source>
        <dbReference type="Proteomes" id="UP000046680"/>
    </source>
</evidence>
<reference evidence="1 2" key="1">
    <citation type="submission" date="2015-03" db="EMBL/GenBank/DDBJ databases">
        <authorList>
            <consortium name="Pathogen Informatics"/>
        </authorList>
    </citation>
    <scope>NUCLEOTIDE SEQUENCE [LARGE SCALE GENOMIC DNA]</scope>
    <source>
        <strain evidence="1 2">C09601061</strain>
    </source>
</reference>
<protein>
    <submittedName>
        <fullName evidence="1">Uncharacterized protein</fullName>
    </submittedName>
</protein>
<dbReference type="AlphaFoldDB" id="A0A654U0C3"/>
<dbReference type="EMBL" id="CGCX01000596">
    <property type="protein sequence ID" value="CFR79777.1"/>
    <property type="molecule type" value="Genomic_DNA"/>
</dbReference>
<gene>
    <name evidence="1" type="ORF">ERS007657_01776</name>
</gene>